<dbReference type="InterPro" id="IPR002586">
    <property type="entry name" value="CobQ/CobB/MinD/ParA_Nub-bd_dom"/>
</dbReference>
<organism evidence="2 3">
    <name type="scientific">Peptococcus niger</name>
    <dbReference type="NCBI Taxonomy" id="2741"/>
    <lineage>
        <taxon>Bacteria</taxon>
        <taxon>Bacillati</taxon>
        <taxon>Bacillota</taxon>
        <taxon>Clostridia</taxon>
        <taxon>Eubacteriales</taxon>
        <taxon>Peptococcaceae</taxon>
        <taxon>Peptococcus</taxon>
    </lineage>
</organism>
<evidence type="ECO:0000313" key="2">
    <source>
        <dbReference type="EMBL" id="SDE06895.1"/>
    </source>
</evidence>
<dbReference type="EMBL" id="FNAF01000016">
    <property type="protein sequence ID" value="SDE06895.1"/>
    <property type="molecule type" value="Genomic_DNA"/>
</dbReference>
<accession>A0A1G6ZYI4</accession>
<dbReference type="Pfam" id="PF01656">
    <property type="entry name" value="CbiA"/>
    <property type="match status" value="1"/>
</dbReference>
<dbReference type="AlphaFoldDB" id="A0A1G6ZYI4"/>
<dbReference type="InterPro" id="IPR027417">
    <property type="entry name" value="P-loop_NTPase"/>
</dbReference>
<keyword evidence="3" id="KW-1185">Reference proteome</keyword>
<feature type="domain" description="CobQ/CobB/MinD/ParA nucleotide binding" evidence="1">
    <location>
        <begin position="13"/>
        <end position="166"/>
    </location>
</feature>
<dbReference type="RefSeq" id="WP_091792361.1">
    <property type="nucleotide sequence ID" value="NZ_FNAF01000016.1"/>
</dbReference>
<proteinExistence type="predicted"/>
<sequence length="227" mass="25895">MDKKQGEARIHLISGHYGSGKTEFALNYALYLRRRHPKVAIVDLDIVNLYFRSREYEDMLNEHDIQLYGSSIKGTQVDIPALAANIQTPLQDPACQVIVDLGGNPVGARVLGYYRDVLEGRNAELLFIVNRHRPETESLELTEVFMQDIARLARMPVSALVNTTHLLKETSVEDVLYGQELCEAIRDKYGIPIRYIACRSEICDKLPKDLDGEIFPLQIFMRADWML</sequence>
<evidence type="ECO:0000313" key="3">
    <source>
        <dbReference type="Proteomes" id="UP000198995"/>
    </source>
</evidence>
<reference evidence="2 3" key="1">
    <citation type="submission" date="2016-10" db="EMBL/GenBank/DDBJ databases">
        <authorList>
            <person name="de Groot N.N."/>
        </authorList>
    </citation>
    <scope>NUCLEOTIDE SEQUENCE [LARGE SCALE GENOMIC DNA]</scope>
    <source>
        <strain evidence="2 3">DSM 20475</strain>
    </source>
</reference>
<name>A0A1G6ZYI4_PEPNI</name>
<dbReference type="Proteomes" id="UP000198995">
    <property type="component" value="Unassembled WGS sequence"/>
</dbReference>
<dbReference type="STRING" id="2741.SAMN04489866_11612"/>
<protein>
    <recommendedName>
        <fullName evidence="1">CobQ/CobB/MinD/ParA nucleotide binding domain-containing protein</fullName>
    </recommendedName>
</protein>
<gene>
    <name evidence="2" type="ORF">SAMN04489866_11612</name>
</gene>
<dbReference type="Gene3D" id="3.40.50.300">
    <property type="entry name" value="P-loop containing nucleotide triphosphate hydrolases"/>
    <property type="match status" value="1"/>
</dbReference>
<evidence type="ECO:0000259" key="1">
    <source>
        <dbReference type="Pfam" id="PF01656"/>
    </source>
</evidence>
<dbReference type="SUPFAM" id="SSF52540">
    <property type="entry name" value="P-loop containing nucleoside triphosphate hydrolases"/>
    <property type="match status" value="1"/>
</dbReference>
<dbReference type="OrthoDB" id="9779501at2"/>